<accession>A0A846TUK6</accession>
<dbReference type="EMBL" id="JAAVUM010000023">
    <property type="protein sequence ID" value="NKE07955.1"/>
    <property type="molecule type" value="Genomic_DNA"/>
</dbReference>
<protein>
    <submittedName>
        <fullName evidence="1">Uncharacterized protein</fullName>
    </submittedName>
</protein>
<evidence type="ECO:0000313" key="2">
    <source>
        <dbReference type="Proteomes" id="UP000587942"/>
    </source>
</evidence>
<organism evidence="1 2">
    <name type="scientific">Mesobacillus selenatarsenatis</name>
    <dbReference type="NCBI Taxonomy" id="388741"/>
    <lineage>
        <taxon>Bacteria</taxon>
        <taxon>Bacillati</taxon>
        <taxon>Bacillota</taxon>
        <taxon>Bacilli</taxon>
        <taxon>Bacillales</taxon>
        <taxon>Bacillaceae</taxon>
        <taxon>Mesobacillus</taxon>
    </lineage>
</organism>
<evidence type="ECO:0000313" key="1">
    <source>
        <dbReference type="EMBL" id="NKE07955.1"/>
    </source>
</evidence>
<sequence length="428" mass="46946">MAISNKAFWSYWNNGQYEEAMKCSIEEEKPTGNRLQTMLFGPPEQLKQTGAVTAISAGEFIYDYVMINPAVVQGLDFARTEDLSSLFTLSQFAGTINTGTLTGDMAQLQGYVAEQMIAAELQAKGHDVEFPETSNNPGWDILVDGQPFQVKNLADPAGVREHLEKYPDIPVYVNEELAPYFEGNPLVYVSSISREEVLEAASTTISHADDLLDFEIPWIAAGVSSIYNIKRVWSDDVSINQAVFNVVSDTTSRVVLGALGQKATVVVGTMLFGPAGGVVGAMVGAYAGMSQAGRVSAGIKRAFSKKQEAELNDAMVGLISRVIEQIDEKLMIKEKKLGDLIRNLLGSEANKVLANESQNRSKEEKKYLINRKEELRAISHSIAKGAIFAMEVLPKTMAIIAKTGVHPVHYQAEMKLVQQKSREFARKL</sequence>
<dbReference type="Proteomes" id="UP000587942">
    <property type="component" value="Unassembled WGS sequence"/>
</dbReference>
<name>A0A846TUK6_9BACI</name>
<gene>
    <name evidence="1" type="ORF">GWK17_21190</name>
</gene>
<dbReference type="AlphaFoldDB" id="A0A846TUK6"/>
<dbReference type="RefSeq" id="WP_167834312.1">
    <property type="nucleotide sequence ID" value="NZ_JAAVUM010000023.1"/>
</dbReference>
<reference evidence="1 2" key="1">
    <citation type="submission" date="2020-03" db="EMBL/GenBank/DDBJ databases">
        <authorList>
            <person name="Sun Q."/>
        </authorList>
    </citation>
    <scope>NUCLEOTIDE SEQUENCE [LARGE SCALE GENOMIC DNA]</scope>
    <source>
        <strain evidence="1 2">KACC 21451</strain>
    </source>
</reference>
<comment type="caution">
    <text evidence="1">The sequence shown here is derived from an EMBL/GenBank/DDBJ whole genome shotgun (WGS) entry which is preliminary data.</text>
</comment>
<proteinExistence type="predicted"/>